<name>A0ABU2D3C8_9EURY</name>
<reference evidence="6" key="1">
    <citation type="submission" date="2023-07" db="EMBL/GenBank/DDBJ databases">
        <title>Whole-genome sequencing of a new Methanosarcina sp. Z-7115.</title>
        <authorList>
            <person name="Zhilina T.N."/>
            <person name="Merkel A.Y."/>
        </authorList>
    </citation>
    <scope>NUCLEOTIDE SEQUENCE [LARGE SCALE GENOMIC DNA]</scope>
    <source>
        <strain evidence="6">Z-7115</strain>
    </source>
</reference>
<dbReference type="InterPro" id="IPR018255">
    <property type="entry name" value="Ribosomal_uL16_CS_euk_arc"/>
</dbReference>
<evidence type="ECO:0000313" key="5">
    <source>
        <dbReference type="EMBL" id="MDR7666446.1"/>
    </source>
</evidence>
<keyword evidence="3 4" id="KW-0687">Ribonucleoprotein</keyword>
<gene>
    <name evidence="4" type="primary">rpl10e</name>
    <name evidence="5" type="ORF">RG963_11770</name>
</gene>
<comment type="caution">
    <text evidence="5">The sequence shown here is derived from an EMBL/GenBank/DDBJ whole genome shotgun (WGS) entry which is preliminary data.</text>
</comment>
<organism evidence="5 6">
    <name type="scientific">Methanosarcina baikalica</name>
    <dbReference type="NCBI Taxonomy" id="3073890"/>
    <lineage>
        <taxon>Archaea</taxon>
        <taxon>Methanobacteriati</taxon>
        <taxon>Methanobacteriota</taxon>
        <taxon>Stenosarchaea group</taxon>
        <taxon>Methanomicrobia</taxon>
        <taxon>Methanosarcinales</taxon>
        <taxon>Methanosarcinaceae</taxon>
        <taxon>Methanosarcina</taxon>
    </lineage>
</organism>
<dbReference type="PROSITE" id="PS01257">
    <property type="entry name" value="RIBOSOMAL_L10E"/>
    <property type="match status" value="1"/>
</dbReference>
<dbReference type="PANTHER" id="PTHR11726">
    <property type="entry name" value="60S RIBOSOMAL PROTEIN L10"/>
    <property type="match status" value="1"/>
</dbReference>
<dbReference type="CDD" id="cd01433">
    <property type="entry name" value="Ribosomal_L16_L10e"/>
    <property type="match status" value="1"/>
</dbReference>
<dbReference type="Gene3D" id="3.90.1170.10">
    <property type="entry name" value="Ribosomal protein L10e/L16"/>
    <property type="match status" value="1"/>
</dbReference>
<dbReference type="EMBL" id="JAVKPK010000050">
    <property type="protein sequence ID" value="MDR7666446.1"/>
    <property type="molecule type" value="Genomic_DNA"/>
</dbReference>
<sequence>MVRKPGSMYRNVRQRSFTRRKYMGGVPGSQVIHYDMGDKANNSFPIKISLIVEERCQIRHVALEAARITANRHLSTDAGKMGFYMKLRVYPHEVLRENKQATGAGADRVSSGMRRAFGKNVGTAARVEAMQKIFTVAVEKQNFEAAKKALWHAGQKLPTPCRIVVDQGAELVR</sequence>
<comment type="similarity">
    <text evidence="1 4">Belongs to the universal ribosomal protein uL16 family.</text>
</comment>
<dbReference type="InterPro" id="IPR036920">
    <property type="entry name" value="Ribosomal_uL16_sf"/>
</dbReference>
<dbReference type="SUPFAM" id="SSF54686">
    <property type="entry name" value="Ribosomal protein L16p/L10e"/>
    <property type="match status" value="1"/>
</dbReference>
<evidence type="ECO:0000256" key="2">
    <source>
        <dbReference type="ARBA" id="ARBA00022980"/>
    </source>
</evidence>
<dbReference type="InterPro" id="IPR047873">
    <property type="entry name" value="Ribosomal_uL16"/>
</dbReference>
<dbReference type="NCBIfam" id="NF003239">
    <property type="entry name" value="PRK04199.1-4"/>
    <property type="match status" value="1"/>
</dbReference>
<dbReference type="HAMAP" id="MF_00448">
    <property type="entry name" value="Ribosomal_uL16_arch"/>
    <property type="match status" value="1"/>
</dbReference>
<dbReference type="Proteomes" id="UP001246244">
    <property type="component" value="Unassembled WGS sequence"/>
</dbReference>
<dbReference type="NCBIfam" id="TIGR00279">
    <property type="entry name" value="uL16_euk_arch"/>
    <property type="match status" value="1"/>
</dbReference>
<dbReference type="InterPro" id="IPR001197">
    <property type="entry name" value="Ribosomal_uL16_euk_arch"/>
</dbReference>
<evidence type="ECO:0000313" key="6">
    <source>
        <dbReference type="Proteomes" id="UP001246244"/>
    </source>
</evidence>
<dbReference type="InterPro" id="IPR016180">
    <property type="entry name" value="Ribosomal_uL16_dom"/>
</dbReference>
<dbReference type="InterPro" id="IPR022981">
    <property type="entry name" value="Ribosomal_uL16_arc"/>
</dbReference>
<dbReference type="PIRSF" id="PIRSF005590">
    <property type="entry name" value="Ribosomal_L10"/>
    <property type="match status" value="1"/>
</dbReference>
<keyword evidence="6" id="KW-1185">Reference proteome</keyword>
<dbReference type="RefSeq" id="WP_310576474.1">
    <property type="nucleotide sequence ID" value="NZ_JAVKPK010000050.1"/>
</dbReference>
<evidence type="ECO:0000256" key="1">
    <source>
        <dbReference type="ARBA" id="ARBA00008931"/>
    </source>
</evidence>
<accession>A0ABU2D3C8</accession>
<proteinExistence type="inferred from homology"/>
<keyword evidence="2 4" id="KW-0689">Ribosomal protein</keyword>
<evidence type="ECO:0000256" key="3">
    <source>
        <dbReference type="ARBA" id="ARBA00023274"/>
    </source>
</evidence>
<protein>
    <recommendedName>
        <fullName evidence="4">Large ribosomal subunit protein uL16</fullName>
    </recommendedName>
</protein>
<evidence type="ECO:0000256" key="4">
    <source>
        <dbReference type="HAMAP-Rule" id="MF_00448"/>
    </source>
</evidence>
<dbReference type="GO" id="GO:0005840">
    <property type="term" value="C:ribosome"/>
    <property type="evidence" value="ECO:0007669"/>
    <property type="project" value="UniProtKB-KW"/>
</dbReference>
<dbReference type="Pfam" id="PF00252">
    <property type="entry name" value="Ribosomal_L16"/>
    <property type="match status" value="1"/>
</dbReference>
<dbReference type="NCBIfam" id="NF003238">
    <property type="entry name" value="PRK04199.1-3"/>
    <property type="match status" value="1"/>
</dbReference>